<dbReference type="InterPro" id="IPR000477">
    <property type="entry name" value="RT_dom"/>
</dbReference>
<feature type="domain" description="Reverse transcriptase" evidence="1">
    <location>
        <begin position="1"/>
        <end position="142"/>
    </location>
</feature>
<sequence length="157" mass="17589">MTRDSVPQKIIPMVMAYYRSTTARVLTNSNLSEPPAIRSDFRQGCLPSPILGNYAIDRILRKTLREDDGIELALGHGLNVLDHADDIPLLASSFGSLQSMVSRVNEVSKSVGLYRNTGKTKMFSCCIPAQEKAPFEISGCQLEDVHSFKYIRRRLDR</sequence>
<dbReference type="OrthoDB" id="6617084at2759"/>
<keyword evidence="3" id="KW-1185">Reference proteome</keyword>
<evidence type="ECO:0000313" key="2">
    <source>
        <dbReference type="EMBL" id="VDN08833.1"/>
    </source>
</evidence>
<name>A0A3P7LE14_DIBLA</name>
<accession>A0A3P7LE14</accession>
<organism evidence="2 3">
    <name type="scientific">Dibothriocephalus latus</name>
    <name type="common">Fish tapeworm</name>
    <name type="synonym">Diphyllobothrium latum</name>
    <dbReference type="NCBI Taxonomy" id="60516"/>
    <lineage>
        <taxon>Eukaryota</taxon>
        <taxon>Metazoa</taxon>
        <taxon>Spiralia</taxon>
        <taxon>Lophotrochozoa</taxon>
        <taxon>Platyhelminthes</taxon>
        <taxon>Cestoda</taxon>
        <taxon>Eucestoda</taxon>
        <taxon>Diphyllobothriidea</taxon>
        <taxon>Diphyllobothriidae</taxon>
        <taxon>Dibothriocephalus</taxon>
    </lineage>
</organism>
<evidence type="ECO:0000313" key="3">
    <source>
        <dbReference type="Proteomes" id="UP000281553"/>
    </source>
</evidence>
<proteinExistence type="predicted"/>
<dbReference type="PANTHER" id="PTHR47027">
    <property type="entry name" value="REVERSE TRANSCRIPTASE DOMAIN-CONTAINING PROTEIN"/>
    <property type="match status" value="1"/>
</dbReference>
<dbReference type="PROSITE" id="PS50878">
    <property type="entry name" value="RT_POL"/>
    <property type="match status" value="1"/>
</dbReference>
<dbReference type="Proteomes" id="UP000281553">
    <property type="component" value="Unassembled WGS sequence"/>
</dbReference>
<dbReference type="PANTHER" id="PTHR47027:SF20">
    <property type="entry name" value="REVERSE TRANSCRIPTASE-LIKE PROTEIN WITH RNA-DIRECTED DNA POLYMERASE DOMAIN"/>
    <property type="match status" value="1"/>
</dbReference>
<gene>
    <name evidence="2" type="ORF">DILT_LOCUS4664</name>
</gene>
<dbReference type="AlphaFoldDB" id="A0A3P7LE14"/>
<protein>
    <recommendedName>
        <fullName evidence="1">Reverse transcriptase domain-containing protein</fullName>
    </recommendedName>
</protein>
<reference evidence="2 3" key="1">
    <citation type="submission" date="2018-11" db="EMBL/GenBank/DDBJ databases">
        <authorList>
            <consortium name="Pathogen Informatics"/>
        </authorList>
    </citation>
    <scope>NUCLEOTIDE SEQUENCE [LARGE SCALE GENOMIC DNA]</scope>
</reference>
<dbReference type="EMBL" id="UYRU01045875">
    <property type="protein sequence ID" value="VDN08833.1"/>
    <property type="molecule type" value="Genomic_DNA"/>
</dbReference>
<dbReference type="Pfam" id="PF00078">
    <property type="entry name" value="RVT_1"/>
    <property type="match status" value="1"/>
</dbReference>
<evidence type="ECO:0000259" key="1">
    <source>
        <dbReference type="PROSITE" id="PS50878"/>
    </source>
</evidence>